<protein>
    <submittedName>
        <fullName evidence="2">Restriction endonuclease</fullName>
    </submittedName>
</protein>
<dbReference type="EMBL" id="FNAO01000008">
    <property type="protein sequence ID" value="SDE84391.1"/>
    <property type="molecule type" value="Genomic_DNA"/>
</dbReference>
<sequence length="309" mass="36228">MKITKTTNPIHFEDLEPLRFEDLAFNLLYRQSKWHSINHLGRSGSDGGIDIEGTEIDSKTELKSWIVQCKRYKSFSPGEAETIIKELKIKYPANNNFLLIISCPLSKTGHDRLKELRKNLGIEELQIWTNSNLEAELYHNHPDLLNIYFGISIGTSFNLRVELIEKRKEFRNDLKKALLKKFDPSKPLIGSHRFHDKKLIVRSVMDDDHETYQDNFGWYSYFGVQPHYIGDFGITVNLEFDYGYLDENQKFVKSSAVEGEEKRTILKRGHLPYENILTYDLENGECRPMFYCIYKGEKGPFDKIEWELE</sequence>
<gene>
    <name evidence="2" type="ORF">SAMN05421636_10817</name>
</gene>
<dbReference type="GO" id="GO:0009307">
    <property type="term" value="P:DNA restriction-modification system"/>
    <property type="evidence" value="ECO:0007669"/>
    <property type="project" value="InterPro"/>
</dbReference>
<evidence type="ECO:0000259" key="1">
    <source>
        <dbReference type="Pfam" id="PF04471"/>
    </source>
</evidence>
<name>A0A1G7G8E7_9FLAO</name>
<dbReference type="OrthoDB" id="9809962at2"/>
<dbReference type="GO" id="GO:0003677">
    <property type="term" value="F:DNA binding"/>
    <property type="evidence" value="ECO:0007669"/>
    <property type="project" value="InterPro"/>
</dbReference>
<dbReference type="InterPro" id="IPR011856">
    <property type="entry name" value="tRNA_endonuc-like_dom_sf"/>
</dbReference>
<dbReference type="InterPro" id="IPR007560">
    <property type="entry name" value="Restrct_endonuc_IV_Mrr"/>
</dbReference>
<dbReference type="AlphaFoldDB" id="A0A1G7G8E7"/>
<reference evidence="2 3" key="1">
    <citation type="submission" date="2016-10" db="EMBL/GenBank/DDBJ databases">
        <authorList>
            <person name="de Groot N.N."/>
        </authorList>
    </citation>
    <scope>NUCLEOTIDE SEQUENCE [LARGE SCALE GENOMIC DNA]</scope>
    <source>
        <strain evidence="2 3">DSM 23421</strain>
    </source>
</reference>
<evidence type="ECO:0000313" key="2">
    <source>
        <dbReference type="EMBL" id="SDE84391.1"/>
    </source>
</evidence>
<keyword evidence="2" id="KW-0255">Endonuclease</keyword>
<accession>A0A1G7G8E7</accession>
<evidence type="ECO:0000313" key="3">
    <source>
        <dbReference type="Proteomes" id="UP000199109"/>
    </source>
</evidence>
<dbReference type="STRING" id="641691.SAMN05421636_10817"/>
<dbReference type="Pfam" id="PF04471">
    <property type="entry name" value="Mrr_cat"/>
    <property type="match status" value="1"/>
</dbReference>
<feature type="domain" description="Restriction endonuclease type IV Mrr" evidence="1">
    <location>
        <begin position="14"/>
        <end position="74"/>
    </location>
</feature>
<dbReference type="Proteomes" id="UP000199109">
    <property type="component" value="Unassembled WGS sequence"/>
</dbReference>
<organism evidence="2 3">
    <name type="scientific">Pricia antarctica</name>
    <dbReference type="NCBI Taxonomy" id="641691"/>
    <lineage>
        <taxon>Bacteria</taxon>
        <taxon>Pseudomonadati</taxon>
        <taxon>Bacteroidota</taxon>
        <taxon>Flavobacteriia</taxon>
        <taxon>Flavobacteriales</taxon>
        <taxon>Flavobacteriaceae</taxon>
        <taxon>Pricia</taxon>
    </lineage>
</organism>
<proteinExistence type="predicted"/>
<keyword evidence="3" id="KW-1185">Reference proteome</keyword>
<dbReference type="GO" id="GO:0004519">
    <property type="term" value="F:endonuclease activity"/>
    <property type="evidence" value="ECO:0007669"/>
    <property type="project" value="UniProtKB-KW"/>
</dbReference>
<keyword evidence="2" id="KW-0540">Nuclease</keyword>
<keyword evidence="2" id="KW-0378">Hydrolase</keyword>
<dbReference type="RefSeq" id="WP_091871148.1">
    <property type="nucleotide sequence ID" value="NZ_FNAO01000008.1"/>
</dbReference>
<dbReference type="Gene3D" id="3.40.1350.10">
    <property type="match status" value="1"/>
</dbReference>